<dbReference type="InterPro" id="IPR035892">
    <property type="entry name" value="C2_domain_sf"/>
</dbReference>
<dbReference type="Pfam" id="PF00168">
    <property type="entry name" value="C2"/>
    <property type="match status" value="1"/>
</dbReference>
<reference evidence="2 3" key="1">
    <citation type="journal article" date="2021" name="Hortic Res">
        <title>Chromosome-scale assembly of the Dendrobium chrysotoxum genome enhances the understanding of orchid evolution.</title>
        <authorList>
            <person name="Zhang Y."/>
            <person name="Zhang G.Q."/>
            <person name="Zhang D."/>
            <person name="Liu X.D."/>
            <person name="Xu X.Y."/>
            <person name="Sun W.H."/>
            <person name="Yu X."/>
            <person name="Zhu X."/>
            <person name="Wang Z.W."/>
            <person name="Zhao X."/>
            <person name="Zhong W.Y."/>
            <person name="Chen H."/>
            <person name="Yin W.L."/>
            <person name="Huang T."/>
            <person name="Niu S.C."/>
            <person name="Liu Z.J."/>
        </authorList>
    </citation>
    <scope>NUCLEOTIDE SEQUENCE [LARGE SCALE GENOMIC DNA]</scope>
    <source>
        <strain evidence="2">Lindl</strain>
    </source>
</reference>
<dbReference type="SUPFAM" id="SSF49562">
    <property type="entry name" value="C2 domain (Calcium/lipid-binding domain, CaLB)"/>
    <property type="match status" value="1"/>
</dbReference>
<accession>A0AAV7GMU0</accession>
<name>A0AAV7GMU0_DENCH</name>
<protein>
    <recommendedName>
        <fullName evidence="1">C2 domain-containing protein</fullName>
    </recommendedName>
</protein>
<dbReference type="PANTHER" id="PTHR32246:SF143">
    <property type="entry name" value="CALCIUM-DEPENDENT LIPID-BINDING (CALB DOMAIN) FAMILY PROTEIN"/>
    <property type="match status" value="1"/>
</dbReference>
<dbReference type="InterPro" id="IPR000008">
    <property type="entry name" value="C2_dom"/>
</dbReference>
<evidence type="ECO:0000313" key="3">
    <source>
        <dbReference type="Proteomes" id="UP000775213"/>
    </source>
</evidence>
<keyword evidence="3" id="KW-1185">Reference proteome</keyword>
<feature type="domain" description="C2" evidence="1">
    <location>
        <begin position="21"/>
        <end position="145"/>
    </location>
</feature>
<dbReference type="Gene3D" id="2.60.40.150">
    <property type="entry name" value="C2 domain"/>
    <property type="match status" value="1"/>
</dbReference>
<dbReference type="GO" id="GO:0006952">
    <property type="term" value="P:defense response"/>
    <property type="evidence" value="ECO:0007669"/>
    <property type="project" value="InterPro"/>
</dbReference>
<comment type="caution">
    <text evidence="2">The sequence shown here is derived from an EMBL/GenBank/DDBJ whole genome shotgun (WGS) entry which is preliminary data.</text>
</comment>
<dbReference type="Proteomes" id="UP000775213">
    <property type="component" value="Unassembled WGS sequence"/>
</dbReference>
<organism evidence="2 3">
    <name type="scientific">Dendrobium chrysotoxum</name>
    <name type="common">Orchid</name>
    <dbReference type="NCBI Taxonomy" id="161865"/>
    <lineage>
        <taxon>Eukaryota</taxon>
        <taxon>Viridiplantae</taxon>
        <taxon>Streptophyta</taxon>
        <taxon>Embryophyta</taxon>
        <taxon>Tracheophyta</taxon>
        <taxon>Spermatophyta</taxon>
        <taxon>Magnoliopsida</taxon>
        <taxon>Liliopsida</taxon>
        <taxon>Asparagales</taxon>
        <taxon>Orchidaceae</taxon>
        <taxon>Epidendroideae</taxon>
        <taxon>Malaxideae</taxon>
        <taxon>Dendrobiinae</taxon>
        <taxon>Dendrobium</taxon>
    </lineage>
</organism>
<proteinExistence type="predicted"/>
<dbReference type="InterPro" id="IPR044750">
    <property type="entry name" value="C2_SRC2/BAP"/>
</dbReference>
<gene>
    <name evidence="2" type="ORF">IEQ34_014925</name>
</gene>
<dbReference type="EMBL" id="JAGFBR010000013">
    <property type="protein sequence ID" value="KAH0457018.1"/>
    <property type="molecule type" value="Genomic_DNA"/>
</dbReference>
<dbReference type="PANTHER" id="PTHR32246">
    <property type="entry name" value="INGRESSION PROTEIN FIC1"/>
    <property type="match status" value="1"/>
</dbReference>
<sequence length="259" mass="29941">MSVAQDYDNIAVATIIISHHRHSSLLLHHHHHHHPPTLFHLLQLTIISAQDLKPTCFKTRAYAQVWVDPDYKVQTRIDRVGRTNPAWNDKFFFRVDINFLRSDTVATTIDIKQASLMALRPDPIIGTSRLVLSMVNPFPMTQFLVVQVRRPKSLRPQGILNLGVAVCSEIEMAKKDFVSPMSSRRREDRGAVGREFRKKEKVGRWVVDKERKALQLKLEKWRTEISPTVIDPHRKFPLEKNGKAEERFFGCFTCSGIRD</sequence>
<dbReference type="AlphaFoldDB" id="A0AAV7GMU0"/>
<dbReference type="PROSITE" id="PS50004">
    <property type="entry name" value="C2"/>
    <property type="match status" value="1"/>
</dbReference>
<dbReference type="CDD" id="cd04051">
    <property type="entry name" value="C2_SRC2_like"/>
    <property type="match status" value="1"/>
</dbReference>
<evidence type="ECO:0000259" key="1">
    <source>
        <dbReference type="PROSITE" id="PS50004"/>
    </source>
</evidence>
<evidence type="ECO:0000313" key="2">
    <source>
        <dbReference type="EMBL" id="KAH0457018.1"/>
    </source>
</evidence>